<feature type="region of interest" description="Disordered" evidence="2">
    <location>
        <begin position="1192"/>
        <end position="1240"/>
    </location>
</feature>
<dbReference type="NCBIfam" id="TIGR03696">
    <property type="entry name" value="Rhs_assc_core"/>
    <property type="match status" value="1"/>
</dbReference>
<feature type="region of interest" description="Disordered" evidence="2">
    <location>
        <begin position="765"/>
        <end position="786"/>
    </location>
</feature>
<dbReference type="Pfam" id="PF05593">
    <property type="entry name" value="RHS_repeat"/>
    <property type="match status" value="2"/>
</dbReference>
<feature type="domain" description="Teneurin-like YD-shell" evidence="3">
    <location>
        <begin position="737"/>
        <end position="864"/>
    </location>
</feature>
<dbReference type="InterPro" id="IPR022385">
    <property type="entry name" value="Rhs_assc_core"/>
</dbReference>
<dbReference type="EMBL" id="JAVDRF010000004">
    <property type="protein sequence ID" value="MDR6536739.1"/>
    <property type="molecule type" value="Genomic_DNA"/>
</dbReference>
<dbReference type="PANTHER" id="PTHR32305:SF15">
    <property type="entry name" value="PROTEIN RHSA-RELATED"/>
    <property type="match status" value="1"/>
</dbReference>
<dbReference type="InterPro" id="IPR050708">
    <property type="entry name" value="T6SS_VgrG/RHS"/>
</dbReference>
<evidence type="ECO:0000256" key="1">
    <source>
        <dbReference type="ARBA" id="ARBA00022737"/>
    </source>
</evidence>
<name>A0ABU1NE59_9BURK</name>
<reference evidence="4 5" key="1">
    <citation type="submission" date="2023-07" db="EMBL/GenBank/DDBJ databases">
        <title>Sorghum-associated microbial communities from plants grown in Nebraska, USA.</title>
        <authorList>
            <person name="Schachtman D."/>
        </authorList>
    </citation>
    <scope>NUCLEOTIDE SEQUENCE [LARGE SCALE GENOMIC DNA]</scope>
    <source>
        <strain evidence="4 5">DS1781</strain>
    </source>
</reference>
<dbReference type="Pfam" id="PF25023">
    <property type="entry name" value="TEN_YD-shell"/>
    <property type="match status" value="3"/>
</dbReference>
<accession>A0ABU1NE59</accession>
<dbReference type="Gene3D" id="2.180.10.10">
    <property type="entry name" value="RHS repeat-associated core"/>
    <property type="match status" value="3"/>
</dbReference>
<evidence type="ECO:0000313" key="5">
    <source>
        <dbReference type="Proteomes" id="UP001184230"/>
    </source>
</evidence>
<evidence type="ECO:0000259" key="3">
    <source>
        <dbReference type="Pfam" id="PF25023"/>
    </source>
</evidence>
<dbReference type="NCBIfam" id="TIGR01643">
    <property type="entry name" value="YD_repeat_2x"/>
    <property type="match status" value="7"/>
</dbReference>
<dbReference type="Proteomes" id="UP001184230">
    <property type="component" value="Unassembled WGS sequence"/>
</dbReference>
<feature type="domain" description="Teneurin-like YD-shell" evidence="3">
    <location>
        <begin position="480"/>
        <end position="658"/>
    </location>
</feature>
<feature type="domain" description="Teneurin-like YD-shell" evidence="3">
    <location>
        <begin position="3"/>
        <end position="161"/>
    </location>
</feature>
<organism evidence="4 5">
    <name type="scientific">Variovorax soli</name>
    <dbReference type="NCBI Taxonomy" id="376815"/>
    <lineage>
        <taxon>Bacteria</taxon>
        <taxon>Pseudomonadati</taxon>
        <taxon>Pseudomonadota</taxon>
        <taxon>Betaproteobacteria</taxon>
        <taxon>Burkholderiales</taxon>
        <taxon>Comamonadaceae</taxon>
        <taxon>Variovorax</taxon>
    </lineage>
</organism>
<sequence length="1240" mass="132478">MQFDSAGKLITSTTRNGWITSYTYDGAGRLVAIRNALGRTLTLGYNGAGQLVTVTTPDGRIFSYAFDASGRLSTVTYPDGRSRGFVYEDTAVPQGLTGILDESGARWGTFAYDSQGRAISTELSGGASRYQVSYPAAGTATVIDPLSTSRSFSYSTTKGKLAVTGGSLPSGEGEADAASRVQDANGLITSETDFKGVVTTTTWDTTRRLPISVTRAVGTPEAQTVTIRWHATFSLPVLVTESGRTTAYSYDDKGNVLSQAITDTASSPNTTRTWSWTWNTQGLAATETAPNGAVTSYEYDPLGNLVKATNALGHETLYGYDSANRLVSTTDPNGLVTSYIWDARDRLLTRTVPGQGTTTLTYKPTGLLETLTLPAGLSFLYTYDAAHRLTGWSNNRGESGSFTLDAMGNRTAEQVKDSAGAVAWTAARSINNLNRLSARTDGPNQTHSFGYDANGELVTDTNGLNQSTRYGLDPLRRVAAITDAANATATLAYNALDAVTQAQDFKGVATRYARDAEGRATAESSADIGSKTTQYDALGLPSTITDAMGQATQIQRDALGRPTLITFADGKTTTLVYDSGPNAKGYLSSITDRSGTTTFSRDAFGRVIVKTQALASGLTQQVAYSYTPAGQLAAITYPNGNILTHGYDATGRLTQLSWNGSALVSGIAWNPMGQPTAWTWAFAPGLAASRRYDTAGRMTATEFASYAYDAAGRITSLTQTLFQPGDADPSHSSIASADTTWSVSYDAVGRITGFNATDASETSFGYDANGNRSASTKTANGQTTSRSYTVHGASNRLDGFSQTMGGATTTNVSYAYNANGDLTNDGLRTYAYDAEGRLSAVTTGATDTSPTTRYAHNALGQRVFKTEPLYPPTEGDEGDPGFFQGLLNFFTQLWGPATTDAEKLGFAFMYDEDGTLLAETGTGGANSTGSTQYIYLPTANGPMPIAAVIDGQMYAVHSDHLNTPRRLTNSQGQAVWQWAYSAFGDTKPTTAHNRFANLDINPNPGTTGISEVTLNQRYDGQYYDKESGLHYNGFRSYCPSCGRYTQNDPTGLGGGPNRQVFVSNNPLRSSDRYGLFELLPTPFGPLPIPLPPAPIGSPSSLDPENPYGAGHPRISPPSRPMSIQPGMLLPGLIHEACSAISDWMLSGLGPDDLRGKSRGELEQLARDKGFVQDSKRPNKWRDPITGDERMRIDQGHVDPRTGLPYNNPRAAQPHVHGYTDNGSKIRDPQSSNDPHFPINP</sequence>
<keyword evidence="1" id="KW-0677">Repeat</keyword>
<evidence type="ECO:0000313" key="4">
    <source>
        <dbReference type="EMBL" id="MDR6536739.1"/>
    </source>
</evidence>
<gene>
    <name evidence="4" type="ORF">J2739_002512</name>
</gene>
<dbReference type="PANTHER" id="PTHR32305">
    <property type="match status" value="1"/>
</dbReference>
<dbReference type="InterPro" id="IPR056823">
    <property type="entry name" value="TEN-like_YD-shell"/>
</dbReference>
<comment type="caution">
    <text evidence="4">The sequence shown here is derived from an EMBL/GenBank/DDBJ whole genome shotgun (WGS) entry which is preliminary data.</text>
</comment>
<dbReference type="InterPro" id="IPR031325">
    <property type="entry name" value="RHS_repeat"/>
</dbReference>
<keyword evidence="5" id="KW-1185">Reference proteome</keyword>
<feature type="compositionally biased region" description="Polar residues" evidence="2">
    <location>
        <begin position="770"/>
        <end position="786"/>
    </location>
</feature>
<proteinExistence type="predicted"/>
<dbReference type="RefSeq" id="WP_309901998.1">
    <property type="nucleotide sequence ID" value="NZ_JAVDRF010000004.1"/>
</dbReference>
<dbReference type="InterPro" id="IPR006530">
    <property type="entry name" value="YD"/>
</dbReference>
<protein>
    <submittedName>
        <fullName evidence="4">RHS repeat-associated protein</fullName>
    </submittedName>
</protein>
<evidence type="ECO:0000256" key="2">
    <source>
        <dbReference type="SAM" id="MobiDB-lite"/>
    </source>
</evidence>